<protein>
    <recommendedName>
        <fullName evidence="10">Plant heme peroxidase family profile domain-containing protein</fullName>
    </recommendedName>
</protein>
<dbReference type="Gene3D" id="1.10.520.10">
    <property type="match status" value="1"/>
</dbReference>
<comment type="cofactor">
    <cofactor evidence="8">
        <name>Ca(2+)</name>
        <dbReference type="ChEBI" id="CHEBI:29108"/>
    </cofactor>
    <text evidence="8">Binds 2 calcium ions per subunit.</text>
</comment>
<dbReference type="InterPro" id="IPR002016">
    <property type="entry name" value="Haem_peroxidase"/>
</dbReference>
<dbReference type="InParanoid" id="A0A2K1KMS0"/>
<dbReference type="GO" id="GO:0020037">
    <property type="term" value="F:heme binding"/>
    <property type="evidence" value="ECO:0007669"/>
    <property type="project" value="InterPro"/>
</dbReference>
<feature type="binding site" evidence="7">
    <location>
        <position position="110"/>
    </location>
    <ligand>
        <name>substrate</name>
    </ligand>
</feature>
<evidence type="ECO:0000256" key="8">
    <source>
        <dbReference type="PIRSR" id="PIRSR600823-3"/>
    </source>
</evidence>
<dbReference type="Gramene" id="Pp3c4_8630V3.1">
    <property type="protein sequence ID" value="PAC:32919676.CDS.1"/>
    <property type="gene ID" value="Pp3c4_8630"/>
</dbReference>
<dbReference type="PRINTS" id="PR00461">
    <property type="entry name" value="PLPEROXIDASE"/>
</dbReference>
<dbReference type="EnsemblPlants" id="Pp3c4_8630V3.1">
    <property type="protein sequence ID" value="PAC:32919676.CDS.1"/>
    <property type="gene ID" value="Pp3c4_8630"/>
</dbReference>
<evidence type="ECO:0000256" key="2">
    <source>
        <dbReference type="ARBA" id="ARBA00001970"/>
    </source>
</evidence>
<keyword evidence="3" id="KW-0575">Peroxidase</keyword>
<feature type="binding site" evidence="8">
    <location>
        <position position="27"/>
    </location>
    <ligand>
        <name>Ca(2+)</name>
        <dbReference type="ChEBI" id="CHEBI:29108"/>
        <label>1</label>
    </ligand>
</feature>
<dbReference type="PROSITE" id="PS50873">
    <property type="entry name" value="PEROXIDASE_4"/>
    <property type="match status" value="1"/>
</dbReference>
<evidence type="ECO:0000259" key="10">
    <source>
        <dbReference type="PROSITE" id="PS50873"/>
    </source>
</evidence>
<evidence type="ECO:0000256" key="4">
    <source>
        <dbReference type="ARBA" id="ARBA00022617"/>
    </source>
</evidence>
<dbReference type="AlphaFoldDB" id="A0A2K1KMS0"/>
<keyword evidence="5 8" id="KW-0479">Metal-binding</keyword>
<gene>
    <name evidence="11" type="ORF">PHYPA_005967</name>
</gene>
<reference evidence="12" key="3">
    <citation type="submission" date="2020-12" db="UniProtKB">
        <authorList>
            <consortium name="EnsemblPlants"/>
        </authorList>
    </citation>
    <scope>IDENTIFICATION</scope>
</reference>
<feature type="domain" description="Plant heme peroxidase family profile" evidence="10">
    <location>
        <begin position="22"/>
        <end position="143"/>
    </location>
</feature>
<evidence type="ECO:0000256" key="5">
    <source>
        <dbReference type="ARBA" id="ARBA00022723"/>
    </source>
</evidence>
<dbReference type="PRINTS" id="PR00458">
    <property type="entry name" value="PEROXIDASE"/>
</dbReference>
<name>A0A2K1KMS0_PHYPA</name>
<organism evidence="11">
    <name type="scientific">Physcomitrium patens</name>
    <name type="common">Spreading-leaved earth moss</name>
    <name type="synonym">Physcomitrella patens</name>
    <dbReference type="NCBI Taxonomy" id="3218"/>
    <lineage>
        <taxon>Eukaryota</taxon>
        <taxon>Viridiplantae</taxon>
        <taxon>Streptophyta</taxon>
        <taxon>Embryophyta</taxon>
        <taxon>Bryophyta</taxon>
        <taxon>Bryophytina</taxon>
        <taxon>Bryopsida</taxon>
        <taxon>Funariidae</taxon>
        <taxon>Funariales</taxon>
        <taxon>Funariaceae</taxon>
        <taxon>Physcomitrium</taxon>
    </lineage>
</organism>
<comment type="cofactor">
    <cofactor evidence="2">
        <name>heme b</name>
        <dbReference type="ChEBI" id="CHEBI:60344"/>
    </cofactor>
</comment>
<evidence type="ECO:0000256" key="3">
    <source>
        <dbReference type="ARBA" id="ARBA00022559"/>
    </source>
</evidence>
<sequence length="176" mass="19099">MNKIEFGMSCIVAIYGPESCSEGCDASVRFVGRNTERASHMNARLHGFRVIDIAKHCLEKACLRTESCADFLAYASRNAVVLTGGKCWQVVAGRRDGRISNKIELEQNIPPPTAGVDELVSTFAQKGLNTQDMVDLSGIYVHSAACLEVMSGEKTKTPNSSDKCDVVTVEDGSYKT</sequence>
<dbReference type="EMBL" id="ABEU02000004">
    <property type="protein sequence ID" value="PNR55074.1"/>
    <property type="molecule type" value="Genomic_DNA"/>
</dbReference>
<dbReference type="Pfam" id="PF00141">
    <property type="entry name" value="peroxidase"/>
    <property type="match status" value="1"/>
</dbReference>
<evidence type="ECO:0000256" key="6">
    <source>
        <dbReference type="ARBA" id="ARBA00023004"/>
    </source>
</evidence>
<evidence type="ECO:0000313" key="11">
    <source>
        <dbReference type="EMBL" id="PNR55074.1"/>
    </source>
</evidence>
<dbReference type="PaxDb" id="3218-PP1S146_95V6.1"/>
<reference evidence="11 13" key="2">
    <citation type="journal article" date="2018" name="Plant J.">
        <title>The Physcomitrella patens chromosome-scale assembly reveals moss genome structure and evolution.</title>
        <authorList>
            <person name="Lang D."/>
            <person name="Ullrich K.K."/>
            <person name="Murat F."/>
            <person name="Fuchs J."/>
            <person name="Jenkins J."/>
            <person name="Haas F.B."/>
            <person name="Piednoel M."/>
            <person name="Gundlach H."/>
            <person name="Van Bel M."/>
            <person name="Meyberg R."/>
            <person name="Vives C."/>
            <person name="Morata J."/>
            <person name="Symeonidi A."/>
            <person name="Hiss M."/>
            <person name="Muchero W."/>
            <person name="Kamisugi Y."/>
            <person name="Saleh O."/>
            <person name="Blanc G."/>
            <person name="Decker E.L."/>
            <person name="van Gessel N."/>
            <person name="Grimwood J."/>
            <person name="Hayes R.D."/>
            <person name="Graham S.W."/>
            <person name="Gunter L.E."/>
            <person name="McDaniel S.F."/>
            <person name="Hoernstein S.N.W."/>
            <person name="Larsson A."/>
            <person name="Li F.W."/>
            <person name="Perroud P.F."/>
            <person name="Phillips J."/>
            <person name="Ranjan P."/>
            <person name="Rokshar D.S."/>
            <person name="Rothfels C.J."/>
            <person name="Schneider L."/>
            <person name="Shu S."/>
            <person name="Stevenson D.W."/>
            <person name="Thummler F."/>
            <person name="Tillich M."/>
            <person name="Villarreal Aguilar J.C."/>
            <person name="Widiez T."/>
            <person name="Wong G.K."/>
            <person name="Wymore A."/>
            <person name="Zhang Y."/>
            <person name="Zimmer A.D."/>
            <person name="Quatrano R.S."/>
            <person name="Mayer K.F.X."/>
            <person name="Goodstein D."/>
            <person name="Casacuberta J.M."/>
            <person name="Vandepoele K."/>
            <person name="Reski R."/>
            <person name="Cuming A.C."/>
            <person name="Tuskan G.A."/>
            <person name="Maumus F."/>
            <person name="Salse J."/>
            <person name="Schmutz J."/>
            <person name="Rensing S.A."/>
        </authorList>
    </citation>
    <scope>NUCLEOTIDE SEQUENCE [LARGE SCALE GENOMIC DNA]</scope>
    <source>
        <strain evidence="12 13">cv. Gransden 2004</strain>
    </source>
</reference>
<dbReference type="GO" id="GO:0009505">
    <property type="term" value="C:plant-type cell wall"/>
    <property type="evidence" value="ECO:0000318"/>
    <property type="project" value="GO_Central"/>
</dbReference>
<feature type="binding site" evidence="8">
    <location>
        <position position="36"/>
    </location>
    <ligand>
        <name>Ca(2+)</name>
        <dbReference type="ChEBI" id="CHEBI:29108"/>
        <label>1</label>
    </ligand>
</feature>
<evidence type="ECO:0000313" key="13">
    <source>
        <dbReference type="Proteomes" id="UP000006727"/>
    </source>
</evidence>
<reference evidence="11 13" key="1">
    <citation type="journal article" date="2008" name="Science">
        <title>The Physcomitrella genome reveals evolutionary insights into the conquest of land by plants.</title>
        <authorList>
            <person name="Rensing S."/>
            <person name="Lang D."/>
            <person name="Zimmer A."/>
            <person name="Terry A."/>
            <person name="Salamov A."/>
            <person name="Shapiro H."/>
            <person name="Nishiyama T."/>
            <person name="Perroud P.-F."/>
            <person name="Lindquist E."/>
            <person name="Kamisugi Y."/>
            <person name="Tanahashi T."/>
            <person name="Sakakibara K."/>
            <person name="Fujita T."/>
            <person name="Oishi K."/>
            <person name="Shin-I T."/>
            <person name="Kuroki Y."/>
            <person name="Toyoda A."/>
            <person name="Suzuki Y."/>
            <person name="Hashimoto A."/>
            <person name="Yamaguchi K."/>
            <person name="Sugano A."/>
            <person name="Kohara Y."/>
            <person name="Fujiyama A."/>
            <person name="Anterola A."/>
            <person name="Aoki S."/>
            <person name="Ashton N."/>
            <person name="Barbazuk W.B."/>
            <person name="Barker E."/>
            <person name="Bennetzen J."/>
            <person name="Bezanilla M."/>
            <person name="Blankenship R."/>
            <person name="Cho S.H."/>
            <person name="Dutcher S."/>
            <person name="Estelle M."/>
            <person name="Fawcett J.A."/>
            <person name="Gundlach H."/>
            <person name="Hanada K."/>
            <person name="Heyl A."/>
            <person name="Hicks K.A."/>
            <person name="Hugh J."/>
            <person name="Lohr M."/>
            <person name="Mayer K."/>
            <person name="Melkozernov A."/>
            <person name="Murata T."/>
            <person name="Nelson D."/>
            <person name="Pils B."/>
            <person name="Prigge M."/>
            <person name="Reiss B."/>
            <person name="Renner T."/>
            <person name="Rombauts S."/>
            <person name="Rushton P."/>
            <person name="Sanderfoot A."/>
            <person name="Schween G."/>
            <person name="Shiu S.-H."/>
            <person name="Stueber K."/>
            <person name="Theodoulou F.L."/>
            <person name="Tu H."/>
            <person name="Van de Peer Y."/>
            <person name="Verrier P.J."/>
            <person name="Waters E."/>
            <person name="Wood A."/>
            <person name="Yang L."/>
            <person name="Cove D."/>
            <person name="Cuming A."/>
            <person name="Hasebe M."/>
            <person name="Lucas S."/>
            <person name="Mishler D.B."/>
            <person name="Reski R."/>
            <person name="Grigoriev I."/>
            <person name="Quatrano R.S."/>
            <person name="Boore J.L."/>
        </authorList>
    </citation>
    <scope>NUCLEOTIDE SEQUENCE [LARGE SCALE GENOMIC DNA]</scope>
    <source>
        <strain evidence="12 13">cv. Gransden 2004</strain>
    </source>
</reference>
<feature type="binding site" evidence="8">
    <location>
        <position position="23"/>
    </location>
    <ligand>
        <name>Ca(2+)</name>
        <dbReference type="ChEBI" id="CHEBI:29108"/>
        <label>1</label>
    </ligand>
</feature>
<keyword evidence="13" id="KW-1185">Reference proteome</keyword>
<dbReference type="InterPro" id="IPR000823">
    <property type="entry name" value="Peroxidase_pln"/>
</dbReference>
<keyword evidence="8" id="KW-0106">Calcium</keyword>
<dbReference type="GO" id="GO:0046872">
    <property type="term" value="F:metal ion binding"/>
    <property type="evidence" value="ECO:0007669"/>
    <property type="project" value="UniProtKB-KW"/>
</dbReference>
<keyword evidence="6" id="KW-0408">Iron</keyword>
<keyword evidence="4" id="KW-0349">Heme</keyword>
<dbReference type="Proteomes" id="UP000006727">
    <property type="component" value="Chromosome 4"/>
</dbReference>
<comment type="catalytic activity">
    <reaction evidence="1">
        <text>2 a phenolic donor + H2O2 = 2 a phenolic radical donor + 2 H2O</text>
        <dbReference type="Rhea" id="RHEA:56136"/>
        <dbReference type="ChEBI" id="CHEBI:15377"/>
        <dbReference type="ChEBI" id="CHEBI:16240"/>
        <dbReference type="ChEBI" id="CHEBI:139520"/>
        <dbReference type="ChEBI" id="CHEBI:139521"/>
        <dbReference type="EC" id="1.11.1.7"/>
    </reaction>
</comment>
<dbReference type="GO" id="GO:0140825">
    <property type="term" value="F:lactoperoxidase activity"/>
    <property type="evidence" value="ECO:0007669"/>
    <property type="project" value="UniProtKB-EC"/>
</dbReference>
<dbReference type="InterPro" id="IPR010255">
    <property type="entry name" value="Haem_peroxidase_sf"/>
</dbReference>
<dbReference type="GO" id="GO:0006950">
    <property type="term" value="P:response to stress"/>
    <property type="evidence" value="ECO:0000318"/>
    <property type="project" value="GO_Central"/>
</dbReference>
<keyword evidence="3" id="KW-0560">Oxidoreductase</keyword>
<comment type="similarity">
    <text evidence="9">Belongs to the peroxidase family.</text>
</comment>
<evidence type="ECO:0000256" key="1">
    <source>
        <dbReference type="ARBA" id="ARBA00000189"/>
    </source>
</evidence>
<feature type="binding site" evidence="8">
    <location>
        <position position="25"/>
    </location>
    <ligand>
        <name>Ca(2+)</name>
        <dbReference type="ChEBI" id="CHEBI:29108"/>
        <label>1</label>
    </ligand>
</feature>
<proteinExistence type="inferred from homology"/>
<dbReference type="SUPFAM" id="SSF48113">
    <property type="entry name" value="Heme-dependent peroxidases"/>
    <property type="match status" value="1"/>
</dbReference>
<evidence type="ECO:0000256" key="7">
    <source>
        <dbReference type="PIRSR" id="PIRSR600823-2"/>
    </source>
</evidence>
<evidence type="ECO:0000256" key="9">
    <source>
        <dbReference type="RuleBase" id="RU004241"/>
    </source>
</evidence>
<evidence type="ECO:0000313" key="12">
    <source>
        <dbReference type="EnsemblPlants" id="PAC:32919676.CDS.1"/>
    </source>
</evidence>
<dbReference type="GO" id="GO:0004601">
    <property type="term" value="F:peroxidase activity"/>
    <property type="evidence" value="ECO:0000318"/>
    <property type="project" value="GO_Central"/>
</dbReference>
<dbReference type="PANTHER" id="PTHR31235">
    <property type="entry name" value="PEROXIDASE 25-RELATED"/>
    <property type="match status" value="1"/>
</dbReference>
<dbReference type="GO" id="GO:0006979">
    <property type="term" value="P:response to oxidative stress"/>
    <property type="evidence" value="ECO:0007669"/>
    <property type="project" value="InterPro"/>
</dbReference>
<accession>A0A2K1KMS0</accession>